<keyword evidence="3" id="KW-0808">Transferase</keyword>
<proteinExistence type="predicted"/>
<dbReference type="Gene3D" id="3.30.200.20">
    <property type="entry name" value="Phosphorylase Kinase, domain 1"/>
    <property type="match status" value="1"/>
</dbReference>
<evidence type="ECO:0000256" key="1">
    <source>
        <dbReference type="ARBA" id="ARBA00012513"/>
    </source>
</evidence>
<keyword evidence="5" id="KW-0418">Kinase</keyword>
<evidence type="ECO:0000256" key="2">
    <source>
        <dbReference type="ARBA" id="ARBA00022527"/>
    </source>
</evidence>
<dbReference type="PROSITE" id="PS00108">
    <property type="entry name" value="PROTEIN_KINASE_ST"/>
    <property type="match status" value="1"/>
</dbReference>
<name>A0AA41V1Y1_PAPNU</name>
<dbReference type="GO" id="GO:0005524">
    <property type="term" value="F:ATP binding"/>
    <property type="evidence" value="ECO:0007669"/>
    <property type="project" value="UniProtKB-KW"/>
</dbReference>
<evidence type="ECO:0000256" key="5">
    <source>
        <dbReference type="ARBA" id="ARBA00022777"/>
    </source>
</evidence>
<feature type="domain" description="Protein kinase" evidence="10">
    <location>
        <begin position="33"/>
        <end position="292"/>
    </location>
</feature>
<dbReference type="GO" id="GO:0004674">
    <property type="term" value="F:protein serine/threonine kinase activity"/>
    <property type="evidence" value="ECO:0007669"/>
    <property type="project" value="UniProtKB-KW"/>
</dbReference>
<evidence type="ECO:0000256" key="9">
    <source>
        <dbReference type="SAM" id="MobiDB-lite"/>
    </source>
</evidence>
<evidence type="ECO:0000256" key="3">
    <source>
        <dbReference type="ARBA" id="ARBA00022679"/>
    </source>
</evidence>
<dbReference type="Gene3D" id="1.10.510.10">
    <property type="entry name" value="Transferase(Phosphotransferase) domain 1"/>
    <property type="match status" value="1"/>
</dbReference>
<evidence type="ECO:0000256" key="7">
    <source>
        <dbReference type="ARBA" id="ARBA00047899"/>
    </source>
</evidence>
<dbReference type="InterPro" id="IPR011009">
    <property type="entry name" value="Kinase-like_dom_sf"/>
</dbReference>
<sequence>MDLSSTSRTEFLEDVDEPPDPDVVETDPSRKYSRYNEVLGRGAFKTVYKGFDDVNGIEVAWSQANIDEVVPGCAHDLQSKLFDEVNLLKTVHHKHIMKMYTSWVDNDKKTLNIITELFNSGSVRQYRIKHKKVDMKAVKGWARQILLGLDYLHSQNPPIIHRDVKCDNIFINGNHGEVKIGDMGLATVMEHDSLRSVIGTPAFMAPEIYEEDYNELVDIYSFGMCILEMTTNECPYSECENYDQIYKKVIRGSMPKSLSKVKDLETKKFIERCLGPAAERLPAKELLKDPFIQLKDSGTAGYCFAKQACAGKVLTLQENESYTEQHVLPENTITITDVGTHPVPTLEVQRIRKENEFKIKCEKEDENYVSFDLSISNNTVKGVAFPFYLKSDTAISVASEMIQHLNLADQTHRDIFLLAELIDVSITRLVPDWKPSVSIHQLVVIHQFATSILNSPLFDNSISTVETPSTRKLDDTKTGGDVGGARHKDATEDRNSDAGTFLEENYIKSSSTTCTNADSGYMVYNSSVHDVSVNNNASNGSIVVDGKDNFVIKGMSLELEMIELEYQRAFEEISKKRPEAIME</sequence>
<reference evidence="11" key="1">
    <citation type="submission" date="2022-03" db="EMBL/GenBank/DDBJ databases">
        <title>A functionally conserved STORR gene fusion in Papaver species that diverged 16.8 million years ago.</title>
        <authorList>
            <person name="Catania T."/>
        </authorList>
    </citation>
    <scope>NUCLEOTIDE SEQUENCE</scope>
    <source>
        <strain evidence="11">S-191538</strain>
    </source>
</reference>
<comment type="catalytic activity">
    <reaction evidence="7">
        <text>L-threonyl-[protein] + ATP = O-phospho-L-threonyl-[protein] + ADP + H(+)</text>
        <dbReference type="Rhea" id="RHEA:46608"/>
        <dbReference type="Rhea" id="RHEA-COMP:11060"/>
        <dbReference type="Rhea" id="RHEA-COMP:11605"/>
        <dbReference type="ChEBI" id="CHEBI:15378"/>
        <dbReference type="ChEBI" id="CHEBI:30013"/>
        <dbReference type="ChEBI" id="CHEBI:30616"/>
        <dbReference type="ChEBI" id="CHEBI:61977"/>
        <dbReference type="ChEBI" id="CHEBI:456216"/>
        <dbReference type="EC" id="2.7.11.1"/>
    </reaction>
</comment>
<organism evidence="11 12">
    <name type="scientific">Papaver nudicaule</name>
    <name type="common">Iceland poppy</name>
    <dbReference type="NCBI Taxonomy" id="74823"/>
    <lineage>
        <taxon>Eukaryota</taxon>
        <taxon>Viridiplantae</taxon>
        <taxon>Streptophyta</taxon>
        <taxon>Embryophyta</taxon>
        <taxon>Tracheophyta</taxon>
        <taxon>Spermatophyta</taxon>
        <taxon>Magnoliopsida</taxon>
        <taxon>Ranunculales</taxon>
        <taxon>Papaveraceae</taxon>
        <taxon>Papaveroideae</taxon>
        <taxon>Papaver</taxon>
    </lineage>
</organism>
<dbReference type="CDD" id="cd13983">
    <property type="entry name" value="STKc_WNK"/>
    <property type="match status" value="1"/>
</dbReference>
<keyword evidence="6" id="KW-0067">ATP-binding</keyword>
<dbReference type="EMBL" id="JAJJMA010082119">
    <property type="protein sequence ID" value="MCL7028667.1"/>
    <property type="molecule type" value="Genomic_DNA"/>
</dbReference>
<dbReference type="PROSITE" id="PS50011">
    <property type="entry name" value="PROTEIN_KINASE_DOM"/>
    <property type="match status" value="1"/>
</dbReference>
<dbReference type="InterPro" id="IPR000719">
    <property type="entry name" value="Prot_kinase_dom"/>
</dbReference>
<comment type="catalytic activity">
    <reaction evidence="8">
        <text>L-seryl-[protein] + ATP = O-phospho-L-seryl-[protein] + ADP + H(+)</text>
        <dbReference type="Rhea" id="RHEA:17989"/>
        <dbReference type="Rhea" id="RHEA-COMP:9863"/>
        <dbReference type="Rhea" id="RHEA-COMP:11604"/>
        <dbReference type="ChEBI" id="CHEBI:15378"/>
        <dbReference type="ChEBI" id="CHEBI:29999"/>
        <dbReference type="ChEBI" id="CHEBI:30616"/>
        <dbReference type="ChEBI" id="CHEBI:83421"/>
        <dbReference type="ChEBI" id="CHEBI:456216"/>
        <dbReference type="EC" id="2.7.11.1"/>
    </reaction>
</comment>
<dbReference type="SUPFAM" id="SSF56112">
    <property type="entry name" value="Protein kinase-like (PK-like)"/>
    <property type="match status" value="1"/>
</dbReference>
<gene>
    <name evidence="11" type="ORF">MKW94_002381</name>
</gene>
<dbReference type="InterPro" id="IPR050588">
    <property type="entry name" value="WNK_Ser-Thr_kinase"/>
</dbReference>
<dbReference type="EC" id="2.7.11.1" evidence="1"/>
<evidence type="ECO:0000313" key="12">
    <source>
        <dbReference type="Proteomes" id="UP001177140"/>
    </source>
</evidence>
<dbReference type="PANTHER" id="PTHR13902">
    <property type="entry name" value="SERINE/THREONINE-PROTEIN KINASE WNK WITH NO LYSINE -RELATED"/>
    <property type="match status" value="1"/>
</dbReference>
<protein>
    <recommendedName>
        <fullName evidence="1">non-specific serine/threonine protein kinase</fullName>
        <ecNumber evidence="1">2.7.11.1</ecNumber>
    </recommendedName>
</protein>
<evidence type="ECO:0000313" key="11">
    <source>
        <dbReference type="EMBL" id="MCL7028667.1"/>
    </source>
</evidence>
<dbReference type="FunFam" id="3.30.200.20:FF:000075">
    <property type="entry name" value="Probable serine/threonine-protein kinase WNK1"/>
    <property type="match status" value="1"/>
</dbReference>
<evidence type="ECO:0000256" key="8">
    <source>
        <dbReference type="ARBA" id="ARBA00048679"/>
    </source>
</evidence>
<feature type="compositionally biased region" description="Acidic residues" evidence="9">
    <location>
        <begin position="12"/>
        <end position="25"/>
    </location>
</feature>
<feature type="region of interest" description="Disordered" evidence="9">
    <location>
        <begin position="1"/>
        <end position="28"/>
    </location>
</feature>
<evidence type="ECO:0000256" key="6">
    <source>
        <dbReference type="ARBA" id="ARBA00022840"/>
    </source>
</evidence>
<evidence type="ECO:0000259" key="10">
    <source>
        <dbReference type="PROSITE" id="PS50011"/>
    </source>
</evidence>
<dbReference type="Pfam" id="PF00069">
    <property type="entry name" value="Pkinase"/>
    <property type="match status" value="1"/>
</dbReference>
<dbReference type="FunFam" id="1.10.510.10:FF:000046">
    <property type="entry name" value="probable serine/threonine-protein kinase WNK9"/>
    <property type="match status" value="1"/>
</dbReference>
<dbReference type="InterPro" id="IPR008271">
    <property type="entry name" value="Ser/Thr_kinase_AS"/>
</dbReference>
<feature type="region of interest" description="Disordered" evidence="9">
    <location>
        <begin position="468"/>
        <end position="497"/>
    </location>
</feature>
<keyword evidence="2" id="KW-0723">Serine/threonine-protein kinase</keyword>
<feature type="compositionally biased region" description="Basic and acidic residues" evidence="9">
    <location>
        <begin position="469"/>
        <end position="496"/>
    </location>
</feature>
<evidence type="ECO:0000256" key="4">
    <source>
        <dbReference type="ARBA" id="ARBA00022741"/>
    </source>
</evidence>
<dbReference type="SMART" id="SM00220">
    <property type="entry name" value="S_TKc"/>
    <property type="match status" value="1"/>
</dbReference>
<accession>A0AA41V1Y1</accession>
<dbReference type="AlphaFoldDB" id="A0AA41V1Y1"/>
<keyword evidence="4" id="KW-0547">Nucleotide-binding</keyword>
<keyword evidence="12" id="KW-1185">Reference proteome</keyword>
<dbReference type="Proteomes" id="UP001177140">
    <property type="component" value="Unassembled WGS sequence"/>
</dbReference>
<comment type="caution">
    <text evidence="11">The sequence shown here is derived from an EMBL/GenBank/DDBJ whole genome shotgun (WGS) entry which is preliminary data.</text>
</comment>